<sequence length="682" mass="77170">MAEIRLTRVEQGQTKIRNVPIAVTPEGFWCCPSPVGFQKTLKAQNPLNKPKPSSPPPKTTVTKKQTPVTERKPTFTPSRPDQRTFVPDTPGLSAPVAAERAPRPKIENLPRKVAIEFGEPGTSDMKVILLGKQGFCVKLSVHKNVLVENSHYIADKLSQPQSGASSLEIEDCEDVEIYVETVGLMYCKEIKQRLIKQSVSRVLRILKVAELLGFNSCMQSCLEYLEAVPWVGEEEEKVVSSVLRLQGEGIGVTPVLKRVSSDASKHPKDTLSQIIDLVLKSNEERGRREMKSVVLKLLRENNSLPSYAGSSDIFNETVYSSCKSCLSSLLSLFRHAAEPGFADKPMDGREPVVKQIALEADNLSWLVEILADRQAADEVALLWAGQQELASLHSKLPILSRYHISCITARLFVGIGRGELLPSKDTRQLLLQTWLEPLINDYSWLQHGCRSFDRKVVEEGIGRTILTLPLEEQQSILLSWLGSFLKAGDKCPNLQRAFEVWWRRTFIRPYVETPVRLRCGEALEVKAEREAAYSDVSEGDDVMEDLEEKWKELRLREEEKMVIEIDDKVSGDLLMKEQRSLLGKLCSNQLIRKEVMESTLAKIWRISKKAQFTEVSPNTFAIVFGNIADKQKVWSGRPWLFDNQLMVLKEFYGFTPLKQVNFNSESFWVRFHNLPLSCMTEV</sequence>
<evidence type="ECO:0000256" key="1">
    <source>
        <dbReference type="ARBA" id="ARBA00002668"/>
    </source>
</evidence>
<evidence type="ECO:0000256" key="4">
    <source>
        <dbReference type="SAM" id="MobiDB-lite"/>
    </source>
</evidence>
<comment type="function">
    <text evidence="1">May act as a substrate-specific adapter of an E3 ubiquitin-protein ligase complex (CUL3-RBX1-BTB) which mediates the ubiquitination and subsequent proteasomal degradation of target proteins.</text>
</comment>
<dbReference type="EMBL" id="CM031809">
    <property type="protein sequence ID" value="KAG6666423.1"/>
    <property type="molecule type" value="Genomic_DNA"/>
</dbReference>
<gene>
    <name evidence="8" type="ORF">CIPAW_01G030500</name>
</gene>
<feature type="region of interest" description="Disordered" evidence="4">
    <location>
        <begin position="43"/>
        <end position="100"/>
    </location>
</feature>
<dbReference type="InterPro" id="IPR000210">
    <property type="entry name" value="BTB/POZ_dom"/>
</dbReference>
<dbReference type="Pfam" id="PF14111">
    <property type="entry name" value="DUF4283"/>
    <property type="match status" value="1"/>
</dbReference>
<evidence type="ECO:0000259" key="6">
    <source>
        <dbReference type="Pfam" id="PF14111"/>
    </source>
</evidence>
<dbReference type="InterPro" id="IPR058039">
    <property type="entry name" value="At3g05675-like_ankyrin"/>
</dbReference>
<feature type="domain" description="DUF4283" evidence="6">
    <location>
        <begin position="578"/>
        <end position="650"/>
    </location>
</feature>
<reference evidence="8" key="1">
    <citation type="submission" date="2020-12" db="EMBL/GenBank/DDBJ databases">
        <title>WGS assembly of Carya illinoinensis cv. Pawnee.</title>
        <authorList>
            <person name="Platts A."/>
            <person name="Shu S."/>
            <person name="Wright S."/>
            <person name="Barry K."/>
            <person name="Edger P."/>
            <person name="Pires J.C."/>
            <person name="Schmutz J."/>
        </authorList>
    </citation>
    <scope>NUCLEOTIDE SEQUENCE</scope>
    <source>
        <tissue evidence="8">Leaf</tissue>
    </source>
</reference>
<evidence type="ECO:0000256" key="3">
    <source>
        <dbReference type="ARBA" id="ARBA00022786"/>
    </source>
</evidence>
<name>A0A8T1RJA9_CARIL</name>
<dbReference type="AlphaFoldDB" id="A0A8T1RJA9"/>
<dbReference type="InterPro" id="IPR038920">
    <property type="entry name" value="At3g05675-like"/>
</dbReference>
<evidence type="ECO:0000313" key="9">
    <source>
        <dbReference type="Proteomes" id="UP000811609"/>
    </source>
</evidence>
<dbReference type="Proteomes" id="UP000811609">
    <property type="component" value="Chromosome 1"/>
</dbReference>
<feature type="domain" description="At3g05675-like ankyrin-like" evidence="7">
    <location>
        <begin position="269"/>
        <end position="508"/>
    </location>
</feature>
<keyword evidence="3" id="KW-0833">Ubl conjugation pathway</keyword>
<protein>
    <recommendedName>
        <fullName evidence="10">BTB/POZ domain-containing protein</fullName>
    </recommendedName>
</protein>
<comment type="caution">
    <text evidence="8">The sequence shown here is derived from an EMBL/GenBank/DDBJ whole genome shotgun (WGS) entry which is preliminary data.</text>
</comment>
<evidence type="ECO:0000256" key="2">
    <source>
        <dbReference type="ARBA" id="ARBA00004906"/>
    </source>
</evidence>
<evidence type="ECO:0000259" key="7">
    <source>
        <dbReference type="Pfam" id="PF25553"/>
    </source>
</evidence>
<evidence type="ECO:0008006" key="10">
    <source>
        <dbReference type="Google" id="ProtNLM"/>
    </source>
</evidence>
<accession>A0A8T1RJA9</accession>
<evidence type="ECO:0000259" key="5">
    <source>
        <dbReference type="Pfam" id="PF00651"/>
    </source>
</evidence>
<proteinExistence type="predicted"/>
<comment type="pathway">
    <text evidence="2">Protein modification; protein ubiquitination.</text>
</comment>
<dbReference type="Pfam" id="PF00651">
    <property type="entry name" value="BTB"/>
    <property type="match status" value="1"/>
</dbReference>
<dbReference type="PANTHER" id="PTHR31060:SF5">
    <property type="entry name" value="PRLI-INTERACTING FACTOR G, PUTATIVE, EXPRESSED-RELATED"/>
    <property type="match status" value="1"/>
</dbReference>
<dbReference type="InterPro" id="IPR025558">
    <property type="entry name" value="DUF4283"/>
</dbReference>
<dbReference type="Pfam" id="PF25553">
    <property type="entry name" value="BTB-POZ_ANK-like"/>
    <property type="match status" value="1"/>
</dbReference>
<feature type="domain" description="BTB" evidence="5">
    <location>
        <begin position="137"/>
        <end position="226"/>
    </location>
</feature>
<evidence type="ECO:0000313" key="8">
    <source>
        <dbReference type="EMBL" id="KAG6666423.1"/>
    </source>
</evidence>
<keyword evidence="9" id="KW-1185">Reference proteome</keyword>
<dbReference type="PANTHER" id="PTHR31060">
    <property type="entry name" value="OSJNBA0011J08.25 PROTEIN-RELATED"/>
    <property type="match status" value="1"/>
</dbReference>
<feature type="compositionally biased region" description="Low complexity" evidence="4">
    <location>
        <begin position="59"/>
        <end position="68"/>
    </location>
</feature>
<organism evidence="8 9">
    <name type="scientific">Carya illinoinensis</name>
    <name type="common">Pecan</name>
    <dbReference type="NCBI Taxonomy" id="32201"/>
    <lineage>
        <taxon>Eukaryota</taxon>
        <taxon>Viridiplantae</taxon>
        <taxon>Streptophyta</taxon>
        <taxon>Embryophyta</taxon>
        <taxon>Tracheophyta</taxon>
        <taxon>Spermatophyta</taxon>
        <taxon>Magnoliopsida</taxon>
        <taxon>eudicotyledons</taxon>
        <taxon>Gunneridae</taxon>
        <taxon>Pentapetalae</taxon>
        <taxon>rosids</taxon>
        <taxon>fabids</taxon>
        <taxon>Fagales</taxon>
        <taxon>Juglandaceae</taxon>
        <taxon>Carya</taxon>
    </lineage>
</organism>